<dbReference type="PANTHER" id="PTHR31511">
    <property type="entry name" value="PROTEIN CBG23764"/>
    <property type="match status" value="1"/>
</dbReference>
<evidence type="ECO:0000313" key="2">
    <source>
        <dbReference type="EMBL" id="CAG2246902.1"/>
    </source>
</evidence>
<comment type="caution">
    <text evidence="2">The sequence shown here is derived from an EMBL/GenBank/DDBJ whole genome shotgun (WGS) entry which is preliminary data.</text>
</comment>
<name>A0A8S3UKJ7_MYTED</name>
<feature type="coiled-coil region" evidence="1">
    <location>
        <begin position="37"/>
        <end position="64"/>
    </location>
</feature>
<dbReference type="Proteomes" id="UP000683360">
    <property type="component" value="Unassembled WGS sequence"/>
</dbReference>
<proteinExistence type="predicted"/>
<dbReference type="EMBL" id="CAJPWZ010002886">
    <property type="protein sequence ID" value="CAG2246902.1"/>
    <property type="molecule type" value="Genomic_DNA"/>
</dbReference>
<keyword evidence="3" id="KW-1185">Reference proteome</keyword>
<organism evidence="2 3">
    <name type="scientific">Mytilus edulis</name>
    <name type="common">Blue mussel</name>
    <dbReference type="NCBI Taxonomy" id="6550"/>
    <lineage>
        <taxon>Eukaryota</taxon>
        <taxon>Metazoa</taxon>
        <taxon>Spiralia</taxon>
        <taxon>Lophotrochozoa</taxon>
        <taxon>Mollusca</taxon>
        <taxon>Bivalvia</taxon>
        <taxon>Autobranchia</taxon>
        <taxon>Pteriomorphia</taxon>
        <taxon>Mytilida</taxon>
        <taxon>Mytiloidea</taxon>
        <taxon>Mytilidae</taxon>
        <taxon>Mytilinae</taxon>
        <taxon>Mytilus</taxon>
    </lineage>
</organism>
<keyword evidence="1" id="KW-0175">Coiled coil</keyword>
<protein>
    <submittedName>
        <fullName evidence="2">Uncharacterized protein</fullName>
    </submittedName>
</protein>
<dbReference type="PANTHER" id="PTHR31511:SF12">
    <property type="entry name" value="RHO TERMINATION FACTOR N-TERMINAL DOMAIN-CONTAINING PROTEIN"/>
    <property type="match status" value="1"/>
</dbReference>
<dbReference type="OrthoDB" id="2425134at2759"/>
<sequence>MEAYSFGYQRVSIDKRYGKPPVIYRGPDVIETFIDALLEEEREIDFLNESLASLTKNLAQEGEKHFVFLRKSFPNPEHFSMLLRKGVFPYDYVDEESKLEERSLPSKENFYSRLSEEHISEEDFHFANKVWEKMNVKTWVNEGEDIEKLKNNIGSLTPNSNEGYILEVDLEYPPALHDEHSDFPLAPERQTIRTEDLSPYSHSFLYHIQTEDMYDDMMEYQDMFDTSEYDEAHMLHSNHNKKVLGKFKDETKGVPISEFVGLRAKMYSYAFEGGEKHTAKGITKSASRSLKHEMYKHCLLEKNVYRTRMNTIRSDNHKIFAQTMIKKSLVPFDDKRWILDDGITTRAYGHKNNTNI</sequence>
<dbReference type="AlphaFoldDB" id="A0A8S3UKJ7"/>
<reference evidence="2" key="1">
    <citation type="submission" date="2021-03" db="EMBL/GenBank/DDBJ databases">
        <authorList>
            <person name="Bekaert M."/>
        </authorList>
    </citation>
    <scope>NUCLEOTIDE SEQUENCE</scope>
</reference>
<gene>
    <name evidence="2" type="ORF">MEDL_58849</name>
</gene>
<evidence type="ECO:0000256" key="1">
    <source>
        <dbReference type="SAM" id="Coils"/>
    </source>
</evidence>
<evidence type="ECO:0000313" key="3">
    <source>
        <dbReference type="Proteomes" id="UP000683360"/>
    </source>
</evidence>
<accession>A0A8S3UKJ7</accession>